<dbReference type="InterPro" id="IPR005754">
    <property type="entry name" value="Sortase"/>
</dbReference>
<dbReference type="InterPro" id="IPR042001">
    <property type="entry name" value="Sortase_F"/>
</dbReference>
<proteinExistence type="predicted"/>
<evidence type="ECO:0000313" key="5">
    <source>
        <dbReference type="Proteomes" id="UP000275456"/>
    </source>
</evidence>
<keyword evidence="5" id="KW-1185">Reference proteome</keyword>
<feature type="compositionally biased region" description="Low complexity" evidence="2">
    <location>
        <begin position="37"/>
        <end position="62"/>
    </location>
</feature>
<feature type="signal peptide" evidence="3">
    <location>
        <begin position="1"/>
        <end position="27"/>
    </location>
</feature>
<reference evidence="4 5" key="1">
    <citation type="submission" date="2018-11" db="EMBL/GenBank/DDBJ databases">
        <title>Sequencing the genomes of 1000 actinobacteria strains.</title>
        <authorList>
            <person name="Klenk H.-P."/>
        </authorList>
    </citation>
    <scope>NUCLEOTIDE SEQUENCE [LARGE SCALE GENOMIC DNA]</scope>
    <source>
        <strain evidence="4 5">DSM 9580</strain>
    </source>
</reference>
<feature type="chain" id="PRO_5039003966" evidence="3">
    <location>
        <begin position="28"/>
        <end position="221"/>
    </location>
</feature>
<evidence type="ECO:0000313" key="4">
    <source>
        <dbReference type="EMBL" id="ROR66271.1"/>
    </source>
</evidence>
<evidence type="ECO:0000256" key="1">
    <source>
        <dbReference type="ARBA" id="ARBA00022801"/>
    </source>
</evidence>
<dbReference type="Gene3D" id="2.40.260.10">
    <property type="entry name" value="Sortase"/>
    <property type="match status" value="1"/>
</dbReference>
<dbReference type="GO" id="GO:0016787">
    <property type="term" value="F:hydrolase activity"/>
    <property type="evidence" value="ECO:0007669"/>
    <property type="project" value="UniProtKB-KW"/>
</dbReference>
<dbReference type="Proteomes" id="UP000275456">
    <property type="component" value="Unassembled WGS sequence"/>
</dbReference>
<dbReference type="OrthoDB" id="525039at2"/>
<dbReference type="EMBL" id="RKHJ01000001">
    <property type="protein sequence ID" value="ROR66271.1"/>
    <property type="molecule type" value="Genomic_DNA"/>
</dbReference>
<dbReference type="Pfam" id="PF04203">
    <property type="entry name" value="Sortase"/>
    <property type="match status" value="1"/>
</dbReference>
<dbReference type="SUPFAM" id="SSF63817">
    <property type="entry name" value="Sortase"/>
    <property type="match status" value="1"/>
</dbReference>
<protein>
    <submittedName>
        <fullName evidence="4">Sortase family protein</fullName>
    </submittedName>
</protein>
<dbReference type="AlphaFoldDB" id="A0A3N2ATB4"/>
<dbReference type="RefSeq" id="WP_123697278.1">
    <property type="nucleotide sequence ID" value="NZ_RKHJ01000001.1"/>
</dbReference>
<comment type="caution">
    <text evidence="4">The sequence shown here is derived from an EMBL/GenBank/DDBJ whole genome shotgun (WGS) entry which is preliminary data.</text>
</comment>
<dbReference type="InterPro" id="IPR023365">
    <property type="entry name" value="Sortase_dom-sf"/>
</dbReference>
<dbReference type="PROSITE" id="PS51257">
    <property type="entry name" value="PROKAR_LIPOPROTEIN"/>
    <property type="match status" value="1"/>
</dbReference>
<accession>A0A3N2ATB4</accession>
<organism evidence="4 5">
    <name type="scientific">Agrococcus jenensis</name>
    <dbReference type="NCBI Taxonomy" id="46353"/>
    <lineage>
        <taxon>Bacteria</taxon>
        <taxon>Bacillati</taxon>
        <taxon>Actinomycetota</taxon>
        <taxon>Actinomycetes</taxon>
        <taxon>Micrococcales</taxon>
        <taxon>Microbacteriaceae</taxon>
        <taxon>Agrococcus</taxon>
    </lineage>
</organism>
<gene>
    <name evidence="4" type="ORF">EDD26_1653</name>
</gene>
<keyword evidence="1" id="KW-0378">Hydrolase</keyword>
<keyword evidence="3" id="KW-0732">Signal</keyword>
<feature type="region of interest" description="Disordered" evidence="2">
    <location>
        <begin position="98"/>
        <end position="124"/>
    </location>
</feature>
<evidence type="ECO:0000256" key="2">
    <source>
        <dbReference type="SAM" id="MobiDB-lite"/>
    </source>
</evidence>
<dbReference type="CDD" id="cd05829">
    <property type="entry name" value="Sortase_F"/>
    <property type="match status" value="1"/>
</dbReference>
<sequence>MIEHNKGRRLRLTAGAAALVVALTALTACSAGSGEQAPTAAPAASSAPATEAPTAETPSAAPASDPLVLEASAPVSVQIPTIGLDASLIHTGIREDGALEVPPGEEGSPGSWYDGSPTPGERGASVLLGQVNSTTDDSGVFYDLPRLVEGDEVRVTREDGSVAVFEVYSMETFAKDSFPTRAVYYPVADAELRLITCHKGEDSSSPYPNNYVVFARLVGSA</sequence>
<name>A0A3N2ATB4_9MICO</name>
<evidence type="ECO:0000256" key="3">
    <source>
        <dbReference type="SAM" id="SignalP"/>
    </source>
</evidence>
<feature type="region of interest" description="Disordered" evidence="2">
    <location>
        <begin position="33"/>
        <end position="62"/>
    </location>
</feature>